<dbReference type="GO" id="GO:0005886">
    <property type="term" value="C:plasma membrane"/>
    <property type="evidence" value="ECO:0007669"/>
    <property type="project" value="TreeGrafter"/>
</dbReference>
<dbReference type="Proteomes" id="UP000747542">
    <property type="component" value="Unassembled WGS sequence"/>
</dbReference>
<proteinExistence type="predicted"/>
<evidence type="ECO:0000313" key="1">
    <source>
        <dbReference type="EMBL" id="KAG7178299.1"/>
    </source>
</evidence>
<dbReference type="InterPro" id="IPR053207">
    <property type="entry name" value="Non-NMDA_GluR_Accessory"/>
</dbReference>
<accession>A0A8J5NGM5</accession>
<protein>
    <recommendedName>
        <fullName evidence="3">CUB domain-containing protein</fullName>
    </recommendedName>
</protein>
<evidence type="ECO:0008006" key="3">
    <source>
        <dbReference type="Google" id="ProtNLM"/>
    </source>
</evidence>
<comment type="caution">
    <text evidence="1">The sequence shown here is derived from an EMBL/GenBank/DDBJ whole genome shotgun (WGS) entry which is preliminary data.</text>
</comment>
<dbReference type="AlphaFoldDB" id="A0A8J5NGM5"/>
<evidence type="ECO:0000313" key="2">
    <source>
        <dbReference type="Proteomes" id="UP000747542"/>
    </source>
</evidence>
<gene>
    <name evidence="1" type="ORF">Hamer_G025667</name>
</gene>
<name>A0A8J5NGM5_HOMAM</name>
<keyword evidence="2" id="KW-1185">Reference proteome</keyword>
<dbReference type="EMBL" id="JAHLQT010000110">
    <property type="protein sequence ID" value="KAG7178299.1"/>
    <property type="molecule type" value="Genomic_DNA"/>
</dbReference>
<organism evidence="1 2">
    <name type="scientific">Homarus americanus</name>
    <name type="common">American lobster</name>
    <dbReference type="NCBI Taxonomy" id="6706"/>
    <lineage>
        <taxon>Eukaryota</taxon>
        <taxon>Metazoa</taxon>
        <taxon>Ecdysozoa</taxon>
        <taxon>Arthropoda</taxon>
        <taxon>Crustacea</taxon>
        <taxon>Multicrustacea</taxon>
        <taxon>Malacostraca</taxon>
        <taxon>Eumalacostraca</taxon>
        <taxon>Eucarida</taxon>
        <taxon>Decapoda</taxon>
        <taxon>Pleocyemata</taxon>
        <taxon>Astacidea</taxon>
        <taxon>Nephropoidea</taxon>
        <taxon>Nephropidae</taxon>
        <taxon>Homarus</taxon>
    </lineage>
</organism>
<sequence length="168" mass="18517">MDNDDETCNRTYYGRVGATYILHIPRPHRGTLPHFCQLTFIASGDSYGDLVQLSIDKFNLGRFVSHTTSGCPDGYMQIEELSRPLNSGYWCGTSWGHNVFYSESSAVTVMLRVFSLSDDDGRPTGVLPSGYCHAQSLLQVPEKGAGDTPLRGALQSQLPRGGRAQHFL</sequence>
<reference evidence="1" key="1">
    <citation type="journal article" date="2021" name="Sci. Adv.">
        <title>The American lobster genome reveals insights on longevity, neural, and immune adaptations.</title>
        <authorList>
            <person name="Polinski J.M."/>
            <person name="Zimin A.V."/>
            <person name="Clark K.F."/>
            <person name="Kohn A.B."/>
            <person name="Sadowski N."/>
            <person name="Timp W."/>
            <person name="Ptitsyn A."/>
            <person name="Khanna P."/>
            <person name="Romanova D.Y."/>
            <person name="Williams P."/>
            <person name="Greenwood S.J."/>
            <person name="Moroz L.L."/>
            <person name="Walt D.R."/>
            <person name="Bodnar A.G."/>
        </authorList>
    </citation>
    <scope>NUCLEOTIDE SEQUENCE</scope>
    <source>
        <strain evidence="1">GMGI-L3</strain>
    </source>
</reference>
<dbReference type="PANTHER" id="PTHR47537:SF3">
    <property type="entry name" value="CUB DOMAIN-CONTAINING PROTEIN"/>
    <property type="match status" value="1"/>
</dbReference>
<dbReference type="PANTHER" id="PTHR47537">
    <property type="entry name" value="CUBILIN"/>
    <property type="match status" value="1"/>
</dbReference>